<evidence type="ECO:0000313" key="1">
    <source>
        <dbReference type="EMBL" id="MCY6960685.1"/>
    </source>
</evidence>
<organism evidence="1 2">
    <name type="scientific">Clostridium brassicae</name>
    <dbReference type="NCBI Taxonomy" id="2999072"/>
    <lineage>
        <taxon>Bacteria</taxon>
        <taxon>Bacillati</taxon>
        <taxon>Bacillota</taxon>
        <taxon>Clostridia</taxon>
        <taxon>Eubacteriales</taxon>
        <taxon>Clostridiaceae</taxon>
        <taxon>Clostridium</taxon>
    </lineage>
</organism>
<gene>
    <name evidence="1" type="ORF">OW729_19070</name>
</gene>
<sequence>MKDREDKSIKNKDKNSTNSKLLQLIDESELHGEEFYKSTQITTNYYYKK</sequence>
<protein>
    <submittedName>
        <fullName evidence="1">Uncharacterized protein</fullName>
    </submittedName>
</protein>
<proteinExistence type="predicted"/>
<comment type="caution">
    <text evidence="1">The sequence shown here is derived from an EMBL/GenBank/DDBJ whole genome shotgun (WGS) entry which is preliminary data.</text>
</comment>
<name>A0ABT4DEE0_9CLOT</name>
<reference evidence="1" key="1">
    <citation type="submission" date="2022-12" db="EMBL/GenBank/DDBJ databases">
        <title>Clostridium sp. nov., isolated from industrial wastewater.</title>
        <authorList>
            <person name="Jiayan W."/>
        </authorList>
    </citation>
    <scope>NUCLEOTIDE SEQUENCE</scope>
    <source>
        <strain evidence="1">ZC22-4</strain>
    </source>
</reference>
<dbReference type="Proteomes" id="UP001144612">
    <property type="component" value="Unassembled WGS sequence"/>
</dbReference>
<keyword evidence="2" id="KW-1185">Reference proteome</keyword>
<dbReference type="RefSeq" id="WP_268063118.1">
    <property type="nucleotide sequence ID" value="NZ_JAPQFJ010000045.1"/>
</dbReference>
<accession>A0ABT4DEE0</accession>
<dbReference type="EMBL" id="JAPQFJ010000045">
    <property type="protein sequence ID" value="MCY6960685.1"/>
    <property type="molecule type" value="Genomic_DNA"/>
</dbReference>
<evidence type="ECO:0000313" key="2">
    <source>
        <dbReference type="Proteomes" id="UP001144612"/>
    </source>
</evidence>